<keyword evidence="11" id="KW-0503">Monooxygenase</keyword>
<evidence type="ECO:0000256" key="5">
    <source>
        <dbReference type="ARBA" id="ARBA00022692"/>
    </source>
</evidence>
<dbReference type="GO" id="GO:0004502">
    <property type="term" value="F:kynurenine 3-monooxygenase activity"/>
    <property type="evidence" value="ECO:0007669"/>
    <property type="project" value="UniProtKB-EC"/>
</dbReference>
<dbReference type="Pfam" id="PF01494">
    <property type="entry name" value="FAD_binding_3"/>
    <property type="match status" value="1"/>
</dbReference>
<evidence type="ECO:0000256" key="6">
    <source>
        <dbReference type="ARBA" id="ARBA00022787"/>
    </source>
</evidence>
<organism evidence="17 18">
    <name type="scientific">Prolemur simus</name>
    <name type="common">Greater bamboo lemur</name>
    <name type="synonym">Hapalemur simus</name>
    <dbReference type="NCBI Taxonomy" id="1328070"/>
    <lineage>
        <taxon>Eukaryota</taxon>
        <taxon>Metazoa</taxon>
        <taxon>Chordata</taxon>
        <taxon>Craniata</taxon>
        <taxon>Vertebrata</taxon>
        <taxon>Euteleostomi</taxon>
        <taxon>Mammalia</taxon>
        <taxon>Eutheria</taxon>
        <taxon>Euarchontoglires</taxon>
        <taxon>Primates</taxon>
        <taxon>Strepsirrhini</taxon>
        <taxon>Lemuriformes</taxon>
        <taxon>Lemuridae</taxon>
        <taxon>Prolemur</taxon>
    </lineage>
</organism>
<proteinExistence type="predicted"/>
<sequence length="451" mass="51482">MDSSDIQRKKVAVIGGGLVGSLNACFLAKRNFQVDVYEAREDIRVAKFTRGRSINLALSHRGRQALKAVGLEDQIVSQGIPMKARMIHSLSGKMSSIPYGTRSQYILSISRENLNKVLLTAVEKCPNVKVHFGHKLLKCNPEEGMITVLGSDKVPKDVTCDLIVGCDGAYSTVRTYLMKKPRFDYSQQYIPHGYMELSIPPKNGDFAMEPNYLHIWPRNAFMMIALPNTNKSFTCTLFMPFEEFEKLLTSSDVLDFFQKYFPDAIPLIGERELVQDFFLLPAQPMISVKCSSFHYESNCVLMGDAAHAMVPFFGQGMNAGFEDCLVFDELMDKFNNNLSLCLPAFSRFRTPDDHAISDLSMYNYIEVVFSRIRYHEAVLHWRWQKKVIKKGLFFSGSVIAMGSTYLLRHYMSSRLLDYLRRPWNWITYFQNTACFPANSVEALKIPSLRSR</sequence>
<comment type="cofactor">
    <cofactor evidence="1">
        <name>FAD</name>
        <dbReference type="ChEBI" id="CHEBI:57692"/>
    </cofactor>
</comment>
<dbReference type="SUPFAM" id="SSF51905">
    <property type="entry name" value="FAD/NAD(P)-binding domain"/>
    <property type="match status" value="1"/>
</dbReference>
<keyword evidence="3" id="KW-0285">Flavoprotein</keyword>
<evidence type="ECO:0000256" key="15">
    <source>
        <dbReference type="ARBA" id="ARBA00059455"/>
    </source>
</evidence>
<dbReference type="GO" id="GO:0070189">
    <property type="term" value="P:kynurenine metabolic process"/>
    <property type="evidence" value="ECO:0007669"/>
    <property type="project" value="TreeGrafter"/>
</dbReference>
<evidence type="ECO:0000256" key="11">
    <source>
        <dbReference type="ARBA" id="ARBA00023033"/>
    </source>
</evidence>
<protein>
    <submittedName>
        <fullName evidence="17">Kynurenine 3-monooxygenase</fullName>
    </submittedName>
</protein>
<evidence type="ECO:0000256" key="10">
    <source>
        <dbReference type="ARBA" id="ARBA00023002"/>
    </source>
</evidence>
<evidence type="ECO:0000256" key="4">
    <source>
        <dbReference type="ARBA" id="ARBA00022642"/>
    </source>
</evidence>
<evidence type="ECO:0000313" key="17">
    <source>
        <dbReference type="Ensembl" id="ENSPSMP00000033585.1"/>
    </source>
</evidence>
<comment type="function">
    <text evidence="15">Catalyzes the hydroxylation of L-kynurenine (L-Kyn) to form 3-hydroxy-L-kynurenine (L-3OHKyn). Required for synthesis of quinolinic acid, a neurotoxic NMDA receptor antagonist and potential endogenous inhibitor of NMDA receptor signaling in axonal targeting, synaptogenesis and apoptosis during brain development. Quinolinic acid may also affect NMDA receptor signaling in pancreatic beta cells, osteoblasts, myocardial cells, and the gastrointestinal tract.</text>
</comment>
<keyword evidence="18" id="KW-1185">Reference proteome</keyword>
<name>A0A8C9ASK9_PROSS</name>
<keyword evidence="10" id="KW-0560">Oxidoreductase</keyword>
<dbReference type="Proteomes" id="UP000694414">
    <property type="component" value="Unplaced"/>
</dbReference>
<evidence type="ECO:0000256" key="7">
    <source>
        <dbReference type="ARBA" id="ARBA00022827"/>
    </source>
</evidence>
<dbReference type="GO" id="GO:0071949">
    <property type="term" value="F:FAD binding"/>
    <property type="evidence" value="ECO:0007669"/>
    <property type="project" value="InterPro"/>
</dbReference>
<keyword evidence="6" id="KW-1000">Mitochondrion outer membrane</keyword>
<keyword evidence="4" id="KW-0662">Pyridine nucleotide biosynthesis</keyword>
<keyword evidence="12" id="KW-0496">Mitochondrion</keyword>
<feature type="domain" description="FAD-binding" evidence="16">
    <location>
        <begin position="10"/>
        <end position="324"/>
    </location>
</feature>
<dbReference type="GO" id="GO:0019363">
    <property type="term" value="P:pyridine nucleotide biosynthetic process"/>
    <property type="evidence" value="ECO:0007669"/>
    <property type="project" value="UniProtKB-KW"/>
</dbReference>
<evidence type="ECO:0000256" key="2">
    <source>
        <dbReference type="ARBA" id="ARBA00004374"/>
    </source>
</evidence>
<dbReference type="Ensembl" id="ENSPSMT00000038700.1">
    <property type="protein sequence ID" value="ENSPSMP00000033585.1"/>
    <property type="gene ID" value="ENSPSMG00000023160.1"/>
</dbReference>
<dbReference type="PANTHER" id="PTHR46028">
    <property type="entry name" value="KYNURENINE 3-MONOOXYGENASE"/>
    <property type="match status" value="1"/>
</dbReference>
<dbReference type="PRINTS" id="PR00420">
    <property type="entry name" value="RNGMNOXGNASE"/>
</dbReference>
<evidence type="ECO:0000256" key="14">
    <source>
        <dbReference type="ARBA" id="ARBA00047818"/>
    </source>
</evidence>
<dbReference type="FunFam" id="3.50.50.60:FF:000105">
    <property type="entry name" value="Kynurenine 3-monooxygenase"/>
    <property type="match status" value="1"/>
</dbReference>
<evidence type="ECO:0000313" key="18">
    <source>
        <dbReference type="Proteomes" id="UP000694414"/>
    </source>
</evidence>
<evidence type="ECO:0000256" key="12">
    <source>
        <dbReference type="ARBA" id="ARBA00023128"/>
    </source>
</evidence>
<evidence type="ECO:0000256" key="8">
    <source>
        <dbReference type="ARBA" id="ARBA00022857"/>
    </source>
</evidence>
<dbReference type="Gene3D" id="3.50.50.60">
    <property type="entry name" value="FAD/NAD(P)-binding domain"/>
    <property type="match status" value="1"/>
</dbReference>
<dbReference type="AlphaFoldDB" id="A0A8C9ASK9"/>
<keyword evidence="9" id="KW-1133">Transmembrane helix</keyword>
<dbReference type="PANTHER" id="PTHR46028:SF2">
    <property type="entry name" value="KYNURENINE 3-MONOOXYGENASE"/>
    <property type="match status" value="1"/>
</dbReference>
<dbReference type="InterPro" id="IPR002938">
    <property type="entry name" value="FAD-bd"/>
</dbReference>
<evidence type="ECO:0000259" key="16">
    <source>
        <dbReference type="Pfam" id="PF01494"/>
    </source>
</evidence>
<dbReference type="GO" id="GO:0005741">
    <property type="term" value="C:mitochondrial outer membrane"/>
    <property type="evidence" value="ECO:0007669"/>
    <property type="project" value="UniProtKB-SubCell"/>
</dbReference>
<evidence type="ECO:0000256" key="3">
    <source>
        <dbReference type="ARBA" id="ARBA00022630"/>
    </source>
</evidence>
<gene>
    <name evidence="17" type="primary">KMO</name>
</gene>
<keyword evidence="7" id="KW-0274">FAD</keyword>
<evidence type="ECO:0000256" key="9">
    <source>
        <dbReference type="ARBA" id="ARBA00022989"/>
    </source>
</evidence>
<evidence type="ECO:0000256" key="1">
    <source>
        <dbReference type="ARBA" id="ARBA00001974"/>
    </source>
</evidence>
<dbReference type="InterPro" id="IPR036188">
    <property type="entry name" value="FAD/NAD-bd_sf"/>
</dbReference>
<reference evidence="17" key="1">
    <citation type="submission" date="2025-08" db="UniProtKB">
        <authorList>
            <consortium name="Ensembl"/>
        </authorList>
    </citation>
    <scope>IDENTIFICATION</scope>
</reference>
<dbReference type="GeneTree" id="ENSGT00390000000747"/>
<reference evidence="17" key="2">
    <citation type="submission" date="2025-09" db="UniProtKB">
        <authorList>
            <consortium name="Ensembl"/>
        </authorList>
    </citation>
    <scope>IDENTIFICATION</scope>
</reference>
<comment type="subcellular location">
    <subcellularLocation>
        <location evidence="2">Mitochondrion outer membrane</location>
        <topology evidence="2">Multi-pass membrane protein</topology>
    </subcellularLocation>
</comment>
<keyword evidence="13" id="KW-0472">Membrane</keyword>
<keyword evidence="5" id="KW-0812">Transmembrane</keyword>
<keyword evidence="8" id="KW-0521">NADP</keyword>
<comment type="catalytic activity">
    <reaction evidence="14">
        <text>L-kynurenine + NADPH + O2 + H(+) = 3-hydroxy-L-kynurenine + NADP(+) + H2O</text>
        <dbReference type="Rhea" id="RHEA:20545"/>
        <dbReference type="ChEBI" id="CHEBI:15377"/>
        <dbReference type="ChEBI" id="CHEBI:15378"/>
        <dbReference type="ChEBI" id="CHEBI:15379"/>
        <dbReference type="ChEBI" id="CHEBI:57783"/>
        <dbReference type="ChEBI" id="CHEBI:57959"/>
        <dbReference type="ChEBI" id="CHEBI:58125"/>
        <dbReference type="ChEBI" id="CHEBI:58349"/>
        <dbReference type="EC" id="1.14.13.9"/>
    </reaction>
</comment>
<accession>A0A8C9ASK9</accession>
<evidence type="ECO:0000256" key="13">
    <source>
        <dbReference type="ARBA" id="ARBA00023136"/>
    </source>
</evidence>